<comment type="caution">
    <text evidence="2">The sequence shown here is derived from an EMBL/GenBank/DDBJ whole genome shotgun (WGS) entry which is preliminary data.</text>
</comment>
<evidence type="ECO:0000313" key="3">
    <source>
        <dbReference type="Proteomes" id="UP000235145"/>
    </source>
</evidence>
<dbReference type="SUPFAM" id="SSF53098">
    <property type="entry name" value="Ribonuclease H-like"/>
    <property type="match status" value="1"/>
</dbReference>
<name>A0A9R1UZE7_LACSA</name>
<dbReference type="PANTHER" id="PTHR23272:SF190">
    <property type="entry name" value="ZINC FINGER, BED-TYPE-RELATED"/>
    <property type="match status" value="1"/>
</dbReference>
<reference evidence="2 3" key="1">
    <citation type="journal article" date="2017" name="Nat. Commun.">
        <title>Genome assembly with in vitro proximity ligation data and whole-genome triplication in lettuce.</title>
        <authorList>
            <person name="Reyes-Chin-Wo S."/>
            <person name="Wang Z."/>
            <person name="Yang X."/>
            <person name="Kozik A."/>
            <person name="Arikit S."/>
            <person name="Song C."/>
            <person name="Xia L."/>
            <person name="Froenicke L."/>
            <person name="Lavelle D.O."/>
            <person name="Truco M.J."/>
            <person name="Xia R."/>
            <person name="Zhu S."/>
            <person name="Xu C."/>
            <person name="Xu H."/>
            <person name="Xu X."/>
            <person name="Cox K."/>
            <person name="Korf I."/>
            <person name="Meyers B.C."/>
            <person name="Michelmore R.W."/>
        </authorList>
    </citation>
    <scope>NUCLEOTIDE SEQUENCE [LARGE SCALE GENOMIC DNA]</scope>
    <source>
        <strain evidence="3">cv. Salinas</strain>
        <tissue evidence="2">Seedlings</tissue>
    </source>
</reference>
<dbReference type="EMBL" id="NBSK02000007">
    <property type="protein sequence ID" value="KAJ0196363.1"/>
    <property type="molecule type" value="Genomic_DNA"/>
</dbReference>
<dbReference type="InterPro" id="IPR012337">
    <property type="entry name" value="RNaseH-like_sf"/>
</dbReference>
<sequence length="259" mass="30259">MSFIHVSSPHTSDALSQAIMECFLEWNINNKIFHMRCCAHIINLVVQVGFSMIANAIENVTPFGQLLLKKYKSLDFLLGNDNEWNMASDVCENLKLFYQVSEKFPGTKYLMSRIFFPFICDMKLLLLSWKVSNNSVIKATASTMLIKFEKYWDVIHNVMSLAIILDPRYKLKLINYFFPKLYGEEARSEIMLIRNIITEFFEEYKKKHDDKRGASWKRQCATNVSEAWGSTLSKSTWEVDFDNMLSEDDGFEKLSWMII</sequence>
<evidence type="ECO:0000313" key="2">
    <source>
        <dbReference type="EMBL" id="KAJ0196363.1"/>
    </source>
</evidence>
<organism evidence="2 3">
    <name type="scientific">Lactuca sativa</name>
    <name type="common">Garden lettuce</name>
    <dbReference type="NCBI Taxonomy" id="4236"/>
    <lineage>
        <taxon>Eukaryota</taxon>
        <taxon>Viridiplantae</taxon>
        <taxon>Streptophyta</taxon>
        <taxon>Embryophyta</taxon>
        <taxon>Tracheophyta</taxon>
        <taxon>Spermatophyta</taxon>
        <taxon>Magnoliopsida</taxon>
        <taxon>eudicotyledons</taxon>
        <taxon>Gunneridae</taxon>
        <taxon>Pentapetalae</taxon>
        <taxon>asterids</taxon>
        <taxon>campanulids</taxon>
        <taxon>Asterales</taxon>
        <taxon>Asteraceae</taxon>
        <taxon>Cichorioideae</taxon>
        <taxon>Cichorieae</taxon>
        <taxon>Lactucinae</taxon>
        <taxon>Lactuca</taxon>
    </lineage>
</organism>
<keyword evidence="3" id="KW-1185">Reference proteome</keyword>
<dbReference type="GO" id="GO:0003677">
    <property type="term" value="F:DNA binding"/>
    <property type="evidence" value="ECO:0007669"/>
    <property type="project" value="InterPro"/>
</dbReference>
<dbReference type="PANTHER" id="PTHR23272">
    <property type="entry name" value="BED FINGER-RELATED"/>
    <property type="match status" value="1"/>
</dbReference>
<dbReference type="Pfam" id="PF14372">
    <property type="entry name" value="hAT-like_RNase-H"/>
    <property type="match status" value="1"/>
</dbReference>
<proteinExistence type="predicted"/>
<dbReference type="Proteomes" id="UP000235145">
    <property type="component" value="Unassembled WGS sequence"/>
</dbReference>
<dbReference type="InterPro" id="IPR025525">
    <property type="entry name" value="hAT-like_transposase_RNase-H"/>
</dbReference>
<feature type="domain" description="hAT-like transposase RNase-H fold" evidence="1">
    <location>
        <begin position="107"/>
        <end position="204"/>
    </location>
</feature>
<accession>A0A9R1UZE7</accession>
<evidence type="ECO:0000259" key="1">
    <source>
        <dbReference type="Pfam" id="PF14372"/>
    </source>
</evidence>
<dbReference type="AlphaFoldDB" id="A0A9R1UZE7"/>
<gene>
    <name evidence="2" type="ORF">LSAT_V11C700383700</name>
</gene>
<protein>
    <recommendedName>
        <fullName evidence="1">hAT-like transposase RNase-H fold domain-containing protein</fullName>
    </recommendedName>
</protein>